<name>A0A1G2I6N1_9BACT</name>
<protein>
    <submittedName>
        <fullName evidence="1">Uncharacterized protein</fullName>
    </submittedName>
</protein>
<sequence length="222" mass="25385">MNQLKTRAIKLRIAGYSYSIIREKTGISKSTLSNWLAFIPFKPNKEVIEKIGRAKLKSALYKQDLKFKNIKAMKEEAIKDIGLLSERDIFMLGIGLYMGEGSKSLEQVNVTNSDPIIIKTAIRWLKTFLKLNNKNFTIAIHAYPDTNLIKSIDFWSKYTKIPKEQFSKIIIDSRKNKSLFNKRKLPYGTVSLRVKNGGTILPGVKGCHRKIMGWIESSTKQI</sequence>
<evidence type="ECO:0000313" key="1">
    <source>
        <dbReference type="EMBL" id="OGZ70453.1"/>
    </source>
</evidence>
<dbReference type="AlphaFoldDB" id="A0A1G2I6N1"/>
<comment type="caution">
    <text evidence="1">The sequence shown here is derived from an EMBL/GenBank/DDBJ whole genome shotgun (WGS) entry which is preliminary data.</text>
</comment>
<dbReference type="Proteomes" id="UP000179214">
    <property type="component" value="Unassembled WGS sequence"/>
</dbReference>
<organism evidence="1 2">
    <name type="scientific">Candidatus Staskawiczbacteria bacterium RIFCSPHIGHO2_12_FULL_38_11</name>
    <dbReference type="NCBI Taxonomy" id="1802209"/>
    <lineage>
        <taxon>Bacteria</taxon>
        <taxon>Candidatus Staskawicziibacteriota</taxon>
    </lineage>
</organism>
<reference evidence="1 2" key="1">
    <citation type="journal article" date="2016" name="Nat. Commun.">
        <title>Thousands of microbial genomes shed light on interconnected biogeochemical processes in an aquifer system.</title>
        <authorList>
            <person name="Anantharaman K."/>
            <person name="Brown C.T."/>
            <person name="Hug L.A."/>
            <person name="Sharon I."/>
            <person name="Castelle C.J."/>
            <person name="Probst A.J."/>
            <person name="Thomas B.C."/>
            <person name="Singh A."/>
            <person name="Wilkins M.J."/>
            <person name="Karaoz U."/>
            <person name="Brodie E.L."/>
            <person name="Williams K.H."/>
            <person name="Hubbard S.S."/>
            <person name="Banfield J.F."/>
        </authorList>
    </citation>
    <scope>NUCLEOTIDE SEQUENCE [LARGE SCALE GENOMIC DNA]</scope>
</reference>
<gene>
    <name evidence="1" type="ORF">A3F47_01245</name>
</gene>
<dbReference type="EMBL" id="MHOV01000008">
    <property type="protein sequence ID" value="OGZ70453.1"/>
    <property type="molecule type" value="Genomic_DNA"/>
</dbReference>
<accession>A0A1G2I6N1</accession>
<evidence type="ECO:0000313" key="2">
    <source>
        <dbReference type="Proteomes" id="UP000179214"/>
    </source>
</evidence>
<proteinExistence type="predicted"/>